<protein>
    <submittedName>
        <fullName evidence="1">DUF4250 domain-containing protein</fullName>
    </submittedName>
</protein>
<evidence type="ECO:0000313" key="1">
    <source>
        <dbReference type="EMBL" id="MBI6875315.1"/>
    </source>
</evidence>
<dbReference type="Pfam" id="PF14056">
    <property type="entry name" value="DUF4250"/>
    <property type="match status" value="1"/>
</dbReference>
<name>A0A934HW02_9CLOT</name>
<dbReference type="AlphaFoldDB" id="A0A934HW02"/>
<proteinExistence type="predicted"/>
<comment type="caution">
    <text evidence="1">The sequence shown here is derived from an EMBL/GenBank/DDBJ whole genome shotgun (WGS) entry which is preliminary data.</text>
</comment>
<organism evidence="1 2">
    <name type="scientific">Clostridium aciditolerans</name>
    <dbReference type="NCBI Taxonomy" id="339861"/>
    <lineage>
        <taxon>Bacteria</taxon>
        <taxon>Bacillati</taxon>
        <taxon>Bacillota</taxon>
        <taxon>Clostridia</taxon>
        <taxon>Eubacteriales</taxon>
        <taxon>Clostridiaceae</taxon>
        <taxon>Clostridium</taxon>
    </lineage>
</organism>
<dbReference type="EMBL" id="JAEEGB010000041">
    <property type="protein sequence ID" value="MBI6875315.1"/>
    <property type="molecule type" value="Genomic_DNA"/>
</dbReference>
<keyword evidence="2" id="KW-1185">Reference proteome</keyword>
<evidence type="ECO:0000313" key="2">
    <source>
        <dbReference type="Proteomes" id="UP000622687"/>
    </source>
</evidence>
<reference evidence="1" key="1">
    <citation type="submission" date="2020-12" db="EMBL/GenBank/DDBJ databases">
        <title>Clostridium thailandense sp. nov., a novel acetogenic bacterium isolated from peat land soil in Thailand.</title>
        <authorList>
            <person name="Chaikitkaew S."/>
            <person name="Birkeland N.K."/>
        </authorList>
    </citation>
    <scope>NUCLEOTIDE SEQUENCE</scope>
    <source>
        <strain evidence="1">DSM 17425</strain>
    </source>
</reference>
<accession>A0A934HW02</accession>
<dbReference type="InterPro" id="IPR025346">
    <property type="entry name" value="DUF4250"/>
</dbReference>
<sequence>MLSMDPYMLLSFINTKLRDEFESIESLSSYYDLKEKDIIDRLSVIGYEYDSSTNQFK</sequence>
<gene>
    <name evidence="1" type="ORF">I6U51_21820</name>
</gene>
<dbReference type="Proteomes" id="UP000622687">
    <property type="component" value="Unassembled WGS sequence"/>
</dbReference>